<accession>Q1UZP2</accession>
<evidence type="ECO:0000256" key="1">
    <source>
        <dbReference type="SAM" id="Phobius"/>
    </source>
</evidence>
<organism evidence="2 3">
    <name type="scientific">Pelagibacter ubique (strain HTCC1002)</name>
    <dbReference type="NCBI Taxonomy" id="314261"/>
    <lineage>
        <taxon>Bacteria</taxon>
        <taxon>Pseudomonadati</taxon>
        <taxon>Pseudomonadota</taxon>
        <taxon>Alphaproteobacteria</taxon>
        <taxon>Candidatus Pelagibacterales</taxon>
        <taxon>Candidatus Pelagibacteraceae</taxon>
        <taxon>Candidatus Pelagibacter</taxon>
    </lineage>
</organism>
<proteinExistence type="predicted"/>
<keyword evidence="1" id="KW-0812">Transmembrane</keyword>
<gene>
    <name evidence="2" type="ORF">PU1002_00465</name>
</gene>
<feature type="transmembrane region" description="Helical" evidence="1">
    <location>
        <begin position="91"/>
        <end position="110"/>
    </location>
</feature>
<reference evidence="2 3" key="1">
    <citation type="submission" date="2006-04" db="EMBL/GenBank/DDBJ databases">
        <authorList>
            <person name="Giovannoni S.J."/>
            <person name="Cho J.-C."/>
            <person name="Ferriera S."/>
            <person name="Johnson J."/>
            <person name="Kravitz S."/>
            <person name="Halpern A."/>
            <person name="Remington K."/>
            <person name="Beeson K."/>
            <person name="Tran B."/>
            <person name="Rogers Y.-H."/>
            <person name="Friedman R."/>
            <person name="Venter J.C."/>
        </authorList>
    </citation>
    <scope>NUCLEOTIDE SEQUENCE [LARGE SCALE GENOMIC DNA]</scope>
    <source>
        <strain evidence="2 3">HTCC1002</strain>
    </source>
</reference>
<dbReference type="HOGENOM" id="CLU_2128947_0_0_5"/>
<evidence type="ECO:0000313" key="3">
    <source>
        <dbReference type="Proteomes" id="UP000005306"/>
    </source>
</evidence>
<dbReference type="RefSeq" id="WP_006996736.1">
    <property type="nucleotide sequence ID" value="NZ_CH724130.1"/>
</dbReference>
<protein>
    <submittedName>
        <fullName evidence="2">Uncharacterized protein</fullName>
    </submittedName>
</protein>
<dbReference type="EMBL" id="AAPV01000002">
    <property type="protein sequence ID" value="EAS84149.1"/>
    <property type="molecule type" value="Genomic_DNA"/>
</dbReference>
<dbReference type="AlphaFoldDB" id="Q1UZP2"/>
<keyword evidence="1" id="KW-1133">Transmembrane helix</keyword>
<name>Q1UZP2_PELU1</name>
<dbReference type="Proteomes" id="UP000005306">
    <property type="component" value="Unassembled WGS sequence"/>
</dbReference>
<comment type="caution">
    <text evidence="2">The sequence shown here is derived from an EMBL/GenBank/DDBJ whole genome shotgun (WGS) entry which is preliminary data.</text>
</comment>
<evidence type="ECO:0000313" key="2">
    <source>
        <dbReference type="EMBL" id="EAS84149.1"/>
    </source>
</evidence>
<keyword evidence="1" id="KW-0472">Membrane</keyword>
<sequence length="113" mass="12881">MLDKIKEKANTTLQKSKEITAASVEKSKEITNASIEKSKEMTDASIKYGKKFIRKKAIDSIREKLEFAQKKESDFTNEQMREMIQKEEKKIIKSFGINGAVTTILALFGITNF</sequence>